<reference evidence="1" key="1">
    <citation type="journal article" date="2023" name="G3 (Bethesda)">
        <title>A reference genome for the long-term kleptoplast-retaining sea slug Elysia crispata morphotype clarki.</title>
        <authorList>
            <person name="Eastman K.E."/>
            <person name="Pendleton A.L."/>
            <person name="Shaikh M.A."/>
            <person name="Suttiyut T."/>
            <person name="Ogas R."/>
            <person name="Tomko P."/>
            <person name="Gavelis G."/>
            <person name="Widhalm J.R."/>
            <person name="Wisecaver J.H."/>
        </authorList>
    </citation>
    <scope>NUCLEOTIDE SEQUENCE</scope>
    <source>
        <strain evidence="1">ECLA1</strain>
    </source>
</reference>
<organism evidence="1 2">
    <name type="scientific">Elysia crispata</name>
    <name type="common">lettuce slug</name>
    <dbReference type="NCBI Taxonomy" id="231223"/>
    <lineage>
        <taxon>Eukaryota</taxon>
        <taxon>Metazoa</taxon>
        <taxon>Spiralia</taxon>
        <taxon>Lophotrochozoa</taxon>
        <taxon>Mollusca</taxon>
        <taxon>Gastropoda</taxon>
        <taxon>Heterobranchia</taxon>
        <taxon>Euthyneura</taxon>
        <taxon>Panpulmonata</taxon>
        <taxon>Sacoglossa</taxon>
        <taxon>Placobranchoidea</taxon>
        <taxon>Plakobranchidae</taxon>
        <taxon>Elysia</taxon>
    </lineage>
</organism>
<accession>A0AAE1CYB5</accession>
<sequence>MLGQVAGNRATELTPFGAHNRCECVFYCRISSMALAGRQNVELVHELMGGKFLLQSNHQSWFIEIRARSTDLFVLIGTEVSTDKMARNKFTMSLHYSERVGGGACRTGSCMSNRGEKSFGSNPRRDQAVGRPAYIWSPSKWVL</sequence>
<gene>
    <name evidence="1" type="ORF">RRG08_011304</name>
</gene>
<evidence type="ECO:0000313" key="1">
    <source>
        <dbReference type="EMBL" id="KAK3743460.1"/>
    </source>
</evidence>
<protein>
    <submittedName>
        <fullName evidence="1">Uncharacterized protein</fullName>
    </submittedName>
</protein>
<comment type="caution">
    <text evidence="1">The sequence shown here is derived from an EMBL/GenBank/DDBJ whole genome shotgun (WGS) entry which is preliminary data.</text>
</comment>
<dbReference type="AlphaFoldDB" id="A0AAE1CYB5"/>
<dbReference type="Proteomes" id="UP001283361">
    <property type="component" value="Unassembled WGS sequence"/>
</dbReference>
<proteinExistence type="predicted"/>
<name>A0AAE1CYB5_9GAST</name>
<evidence type="ECO:0000313" key="2">
    <source>
        <dbReference type="Proteomes" id="UP001283361"/>
    </source>
</evidence>
<keyword evidence="2" id="KW-1185">Reference proteome</keyword>
<dbReference type="EMBL" id="JAWDGP010006306">
    <property type="protein sequence ID" value="KAK3743460.1"/>
    <property type="molecule type" value="Genomic_DNA"/>
</dbReference>